<evidence type="ECO:0000313" key="3">
    <source>
        <dbReference type="EMBL" id="QCD60963.1"/>
    </source>
</evidence>
<name>A0A6G5RSC9_9ACTN</name>
<proteinExistence type="predicted"/>
<dbReference type="CDD" id="cd06170">
    <property type="entry name" value="LuxR_C_like"/>
    <property type="match status" value="1"/>
</dbReference>
<dbReference type="SUPFAM" id="SSF46894">
    <property type="entry name" value="C-terminal effector domain of the bipartite response regulators"/>
    <property type="match status" value="1"/>
</dbReference>
<dbReference type="EMBL" id="CP021978">
    <property type="protein sequence ID" value="QCD60963.1"/>
    <property type="molecule type" value="Genomic_DNA"/>
</dbReference>
<dbReference type="InterPro" id="IPR016032">
    <property type="entry name" value="Sig_transdc_resp-reg_C-effctor"/>
</dbReference>
<protein>
    <recommendedName>
        <fullName evidence="2">HTH luxR-type domain-containing protein</fullName>
    </recommendedName>
</protein>
<organism evidence="3 4">
    <name type="scientific">Streptomyces hawaiiensis</name>
    <dbReference type="NCBI Taxonomy" id="67305"/>
    <lineage>
        <taxon>Bacteria</taxon>
        <taxon>Bacillati</taxon>
        <taxon>Actinomycetota</taxon>
        <taxon>Actinomycetes</taxon>
        <taxon>Kitasatosporales</taxon>
        <taxon>Streptomycetaceae</taxon>
        <taxon>Streptomyces</taxon>
    </lineage>
</organism>
<keyword evidence="4" id="KW-1185">Reference proteome</keyword>
<reference evidence="3 4" key="1">
    <citation type="submission" date="2017-06" db="EMBL/GenBank/DDBJ databases">
        <title>Complete Genome Sequence of Streptomyces hawaiiensis NRRL 15010 and insights into acyldepsipeptides biosynthesis.</title>
        <authorList>
            <person name="Mariita R.M."/>
            <person name="Sello J.K."/>
        </authorList>
    </citation>
    <scope>NUCLEOTIDE SEQUENCE [LARGE SCALE GENOMIC DNA]</scope>
    <source>
        <strain evidence="3 4">ATCC 12236</strain>
    </source>
</reference>
<evidence type="ECO:0000313" key="4">
    <source>
        <dbReference type="Proteomes" id="UP000495940"/>
    </source>
</evidence>
<dbReference type="InterPro" id="IPR036388">
    <property type="entry name" value="WH-like_DNA-bd_sf"/>
</dbReference>
<dbReference type="Proteomes" id="UP000495940">
    <property type="component" value="Chromosome"/>
</dbReference>
<evidence type="ECO:0000256" key="1">
    <source>
        <dbReference type="SAM" id="MobiDB-lite"/>
    </source>
</evidence>
<dbReference type="PROSITE" id="PS50043">
    <property type="entry name" value="HTH_LUXR_2"/>
    <property type="match status" value="1"/>
</dbReference>
<feature type="compositionally biased region" description="Pro residues" evidence="1">
    <location>
        <begin position="105"/>
        <end position="123"/>
    </location>
</feature>
<dbReference type="InterPro" id="IPR000792">
    <property type="entry name" value="Tscrpt_reg_LuxR_C"/>
</dbReference>
<feature type="region of interest" description="Disordered" evidence="1">
    <location>
        <begin position="97"/>
        <end position="141"/>
    </location>
</feature>
<sequence length="207" mass="21679">MGECGTGPSRVRQVVIQCEGADRGPCVRARGAPSALPELRPVTAGVGGSTFVGPVGWRASPSVCGRRSPARRRACSSSPAGIRCPWAGIHCWRGGGASTGSRPLRPGPRPVRGPGSPAVPPAVPRGLRGPPPLRHRAGGVSVPELIDRERDIAQLIGGGLTNGEIAARPFVSRKTVGYHLSHICQELSLFGRRELRNLVQQDSAFLG</sequence>
<dbReference type="Pfam" id="PF00196">
    <property type="entry name" value="GerE"/>
    <property type="match status" value="1"/>
</dbReference>
<dbReference type="PRINTS" id="PR00038">
    <property type="entry name" value="HTHLUXR"/>
</dbReference>
<dbReference type="GO" id="GO:0003677">
    <property type="term" value="F:DNA binding"/>
    <property type="evidence" value="ECO:0007669"/>
    <property type="project" value="InterPro"/>
</dbReference>
<dbReference type="AlphaFoldDB" id="A0A6G5RSC9"/>
<dbReference type="SMART" id="SM00421">
    <property type="entry name" value="HTH_LUXR"/>
    <property type="match status" value="1"/>
</dbReference>
<dbReference type="GO" id="GO:0006355">
    <property type="term" value="P:regulation of DNA-templated transcription"/>
    <property type="evidence" value="ECO:0007669"/>
    <property type="project" value="InterPro"/>
</dbReference>
<gene>
    <name evidence="3" type="ORF">CEB94_36980</name>
</gene>
<evidence type="ECO:0000259" key="2">
    <source>
        <dbReference type="PROSITE" id="PS50043"/>
    </source>
</evidence>
<feature type="domain" description="HTH luxR-type" evidence="2">
    <location>
        <begin position="138"/>
        <end position="203"/>
    </location>
</feature>
<dbReference type="KEGG" id="shaw:CEB94_36980"/>
<dbReference type="Gene3D" id="1.10.10.10">
    <property type="entry name" value="Winged helix-like DNA-binding domain superfamily/Winged helix DNA-binding domain"/>
    <property type="match status" value="1"/>
</dbReference>
<accession>A0A6G5RSC9</accession>